<evidence type="ECO:0000313" key="1">
    <source>
        <dbReference type="EMBL" id="MPM89057.1"/>
    </source>
</evidence>
<dbReference type="Gene3D" id="2.60.450.10">
    <property type="entry name" value="Lipopolysaccharide (LPS) transport protein A like domain"/>
    <property type="match status" value="1"/>
</dbReference>
<dbReference type="EMBL" id="VSSQ01036554">
    <property type="protein sequence ID" value="MPM89057.1"/>
    <property type="molecule type" value="Genomic_DNA"/>
</dbReference>
<sequence length="153" mass="17138">MVTDPRINITSDVFRAWFQDRTAEVIAEENKPVKPKFESPEMEFEPEMKSSVPRHIKIGETKNLTRIEFAGHVHITGTDEHGTRFSASGESAVYTVADRMIEMATVNGVNPVLTRGGTVAECSTVRVDVSKADPEPEGSDMRIISFEPDWEER</sequence>
<gene>
    <name evidence="1" type="ORF">SDC9_136165</name>
</gene>
<organism evidence="1">
    <name type="scientific">bioreactor metagenome</name>
    <dbReference type="NCBI Taxonomy" id="1076179"/>
    <lineage>
        <taxon>unclassified sequences</taxon>
        <taxon>metagenomes</taxon>
        <taxon>ecological metagenomes</taxon>
    </lineage>
</organism>
<protein>
    <submittedName>
        <fullName evidence="1">Uncharacterized protein</fullName>
    </submittedName>
</protein>
<proteinExistence type="predicted"/>
<accession>A0A645DIH3</accession>
<name>A0A645DIH3_9ZZZZ</name>
<reference evidence="1" key="1">
    <citation type="submission" date="2019-08" db="EMBL/GenBank/DDBJ databases">
        <authorList>
            <person name="Kucharzyk K."/>
            <person name="Murdoch R.W."/>
            <person name="Higgins S."/>
            <person name="Loffler F."/>
        </authorList>
    </citation>
    <scope>NUCLEOTIDE SEQUENCE</scope>
</reference>
<comment type="caution">
    <text evidence="1">The sequence shown here is derived from an EMBL/GenBank/DDBJ whole genome shotgun (WGS) entry which is preliminary data.</text>
</comment>
<dbReference type="AlphaFoldDB" id="A0A645DIH3"/>